<dbReference type="EMBL" id="CP029425">
    <property type="protein sequence ID" value="AWL93421.1"/>
    <property type="molecule type" value="Genomic_DNA"/>
</dbReference>
<dbReference type="AlphaFoldDB" id="A0A2U8P6S3"/>
<name>A0A2U8P6S3_9BRAD</name>
<evidence type="ECO:0008006" key="4">
    <source>
        <dbReference type="Google" id="ProtNLM"/>
    </source>
</evidence>
<dbReference type="KEGG" id="bot:CIT37_15580"/>
<evidence type="ECO:0000256" key="1">
    <source>
        <dbReference type="SAM" id="MobiDB-lite"/>
    </source>
</evidence>
<reference evidence="2 3" key="2">
    <citation type="journal article" date="2017" name="Syst. Appl. Microbiol.">
        <title>Soybeans inoculated with root zone soils of Canadian native legumes harbour diverse and novel Bradyrhizobium spp. that possess agricultural potential.</title>
        <authorList>
            <person name="Bromfield E.S.P."/>
            <person name="Cloutier S."/>
            <person name="Tambong J.T."/>
            <person name="Tran Thi T.V."/>
        </authorList>
    </citation>
    <scope>NUCLEOTIDE SEQUENCE [LARGE SCALE GENOMIC DNA]</scope>
    <source>
        <strain evidence="2 3">OO99</strain>
    </source>
</reference>
<organism evidence="2 3">
    <name type="scientific">Bradyrhizobium ottawaense</name>
    <dbReference type="NCBI Taxonomy" id="931866"/>
    <lineage>
        <taxon>Bacteria</taxon>
        <taxon>Pseudomonadati</taxon>
        <taxon>Pseudomonadota</taxon>
        <taxon>Alphaproteobacteria</taxon>
        <taxon>Hyphomicrobiales</taxon>
        <taxon>Nitrobacteraceae</taxon>
        <taxon>Bradyrhizobium</taxon>
    </lineage>
</organism>
<dbReference type="SUPFAM" id="SSF54909">
    <property type="entry name" value="Dimeric alpha+beta barrel"/>
    <property type="match status" value="1"/>
</dbReference>
<dbReference type="Proteomes" id="UP000215703">
    <property type="component" value="Chromosome"/>
</dbReference>
<dbReference type="InterPro" id="IPR011008">
    <property type="entry name" value="Dimeric_a/b-barrel"/>
</dbReference>
<proteinExistence type="predicted"/>
<evidence type="ECO:0000313" key="3">
    <source>
        <dbReference type="Proteomes" id="UP000215703"/>
    </source>
</evidence>
<reference evidence="2 3" key="1">
    <citation type="journal article" date="2014" name="Int. J. Syst. Evol. Microbiol.">
        <title>Bradyrhizobium ottawaense sp. nov., a symbiotic nitrogen fixing bacterium from root nodules of soybeans in Canada.</title>
        <authorList>
            <person name="Yu X."/>
            <person name="Cloutier S."/>
            <person name="Tambong J.T."/>
            <person name="Bromfield E.S."/>
        </authorList>
    </citation>
    <scope>NUCLEOTIDE SEQUENCE [LARGE SCALE GENOMIC DNA]</scope>
    <source>
        <strain evidence="2 3">OO99</strain>
    </source>
</reference>
<sequence length="150" mass="16472">MCPNRRGSAMPDDSHGSRKPGKGRPAADIHIDRNHKQRTRAECEGSVESRLMANATMVVTCSGGTYFDRDYYVDVHLPLALACWQKHGLESAAAFFPRDVNSVDVSVGFYRFRDEASLHAALASADTDAIMDDVPRFTDANVTRMIGAPL</sequence>
<feature type="compositionally biased region" description="Basic and acidic residues" evidence="1">
    <location>
        <begin position="25"/>
        <end position="38"/>
    </location>
</feature>
<dbReference type="PANTHER" id="PTHR40260">
    <property type="entry name" value="BLR8190 PROTEIN"/>
    <property type="match status" value="1"/>
</dbReference>
<dbReference type="PANTHER" id="PTHR40260:SF2">
    <property type="entry name" value="BLR8190 PROTEIN"/>
    <property type="match status" value="1"/>
</dbReference>
<dbReference type="Gene3D" id="3.30.70.100">
    <property type="match status" value="1"/>
</dbReference>
<gene>
    <name evidence="2" type="ORF">CIT37_15580</name>
</gene>
<dbReference type="OrthoDB" id="5343971at2"/>
<feature type="region of interest" description="Disordered" evidence="1">
    <location>
        <begin position="1"/>
        <end position="38"/>
    </location>
</feature>
<evidence type="ECO:0000313" key="2">
    <source>
        <dbReference type="EMBL" id="AWL93421.1"/>
    </source>
</evidence>
<accession>A0A2U8P6S3</accession>
<protein>
    <recommendedName>
        <fullName evidence="4">EthD family reductase</fullName>
    </recommendedName>
</protein>